<organism evidence="3 4">
    <name type="scientific">Chelativorans petroleitrophicus</name>
    <dbReference type="NCBI Taxonomy" id="2975484"/>
    <lineage>
        <taxon>Bacteria</taxon>
        <taxon>Pseudomonadati</taxon>
        <taxon>Pseudomonadota</taxon>
        <taxon>Alphaproteobacteria</taxon>
        <taxon>Hyphomicrobiales</taxon>
        <taxon>Phyllobacteriaceae</taxon>
        <taxon>Chelativorans</taxon>
    </lineage>
</organism>
<dbReference type="Proteomes" id="UP001149009">
    <property type="component" value="Unassembled WGS sequence"/>
</dbReference>
<feature type="domain" description="EF-hand" evidence="2">
    <location>
        <begin position="46"/>
        <end position="81"/>
    </location>
</feature>
<feature type="signal peptide" evidence="1">
    <location>
        <begin position="1"/>
        <end position="21"/>
    </location>
</feature>
<evidence type="ECO:0000256" key="1">
    <source>
        <dbReference type="SAM" id="SignalP"/>
    </source>
</evidence>
<sequence>MAFKLLMPVALLFVGGHSAFASDVPGVREALRKMDLNGDRSIQFSEISAARARLFERLDTNRNGILDESEIHAVLKEANLARETTERLSNLADHAVAMDTDGDGRITRAEFSNFIPDRIRRADRNGDGQLSLRELRTLRRR</sequence>
<dbReference type="Gene3D" id="1.10.238.10">
    <property type="entry name" value="EF-hand"/>
    <property type="match status" value="2"/>
</dbReference>
<proteinExistence type="predicted"/>
<dbReference type="Pfam" id="PF13499">
    <property type="entry name" value="EF-hand_7"/>
    <property type="match status" value="1"/>
</dbReference>
<dbReference type="PANTHER" id="PTHR10827">
    <property type="entry name" value="RETICULOCALBIN"/>
    <property type="match status" value="1"/>
</dbReference>
<comment type="caution">
    <text evidence="3">The sequence shown here is derived from an EMBL/GenBank/DDBJ whole genome shotgun (WGS) entry which is preliminary data.</text>
</comment>
<dbReference type="PROSITE" id="PS50222">
    <property type="entry name" value="EF_HAND_2"/>
    <property type="match status" value="2"/>
</dbReference>
<dbReference type="RefSeq" id="WP_261517150.1">
    <property type="nucleotide sequence ID" value="NZ_JAODNV010000029.1"/>
</dbReference>
<evidence type="ECO:0000259" key="2">
    <source>
        <dbReference type="PROSITE" id="PS50222"/>
    </source>
</evidence>
<dbReference type="InterPro" id="IPR018247">
    <property type="entry name" value="EF_Hand_1_Ca_BS"/>
</dbReference>
<dbReference type="InterPro" id="IPR002048">
    <property type="entry name" value="EF_hand_dom"/>
</dbReference>
<dbReference type="AlphaFoldDB" id="A0A9X3B7T6"/>
<dbReference type="PROSITE" id="PS00018">
    <property type="entry name" value="EF_HAND_1"/>
    <property type="match status" value="3"/>
</dbReference>
<dbReference type="SMART" id="SM00054">
    <property type="entry name" value="EFh"/>
    <property type="match status" value="3"/>
</dbReference>
<dbReference type="PANTHER" id="PTHR10827:SF85">
    <property type="entry name" value="CALCIUM-BINDING PROTEIN"/>
    <property type="match status" value="1"/>
</dbReference>
<keyword evidence="4" id="KW-1185">Reference proteome</keyword>
<dbReference type="SUPFAM" id="SSF47473">
    <property type="entry name" value="EF-hand"/>
    <property type="match status" value="1"/>
</dbReference>
<accession>A0A9X3B7T6</accession>
<evidence type="ECO:0000313" key="4">
    <source>
        <dbReference type="Proteomes" id="UP001149009"/>
    </source>
</evidence>
<protein>
    <submittedName>
        <fullName evidence="3">EF-hand domain-containing protein</fullName>
    </submittedName>
</protein>
<dbReference type="InterPro" id="IPR011992">
    <property type="entry name" value="EF-hand-dom_pair"/>
</dbReference>
<feature type="chain" id="PRO_5040753557" evidence="1">
    <location>
        <begin position="22"/>
        <end position="141"/>
    </location>
</feature>
<dbReference type="Pfam" id="PF13202">
    <property type="entry name" value="EF-hand_5"/>
    <property type="match status" value="1"/>
</dbReference>
<dbReference type="EMBL" id="JAODNV010000029">
    <property type="protein sequence ID" value="MCT8992198.1"/>
    <property type="molecule type" value="Genomic_DNA"/>
</dbReference>
<gene>
    <name evidence="3" type="ORF">NYR54_18220</name>
</gene>
<dbReference type="GO" id="GO:0005509">
    <property type="term" value="F:calcium ion binding"/>
    <property type="evidence" value="ECO:0007669"/>
    <property type="project" value="InterPro"/>
</dbReference>
<reference evidence="3" key="1">
    <citation type="submission" date="2022-08" db="EMBL/GenBank/DDBJ databases">
        <title>Chelativorans sichuanense sp. nov., a paraffin oil-degrading bacterium isolated from a mixture of oil-based drill cuttings and paddy soil.</title>
        <authorList>
            <person name="Yu J."/>
            <person name="Liu H."/>
            <person name="Chen Q."/>
        </authorList>
    </citation>
    <scope>NUCLEOTIDE SEQUENCE</scope>
    <source>
        <strain evidence="3">SCAU 2101</strain>
    </source>
</reference>
<evidence type="ECO:0000313" key="3">
    <source>
        <dbReference type="EMBL" id="MCT8992198.1"/>
    </source>
</evidence>
<keyword evidence="1" id="KW-0732">Signal</keyword>
<feature type="domain" description="EF-hand" evidence="2">
    <location>
        <begin position="97"/>
        <end position="121"/>
    </location>
</feature>
<name>A0A9X3B7T6_9HYPH</name>